<reference evidence="1 2" key="1">
    <citation type="journal article" date="2020" name="Mol. Biol. Evol.">
        <title>Distinct Expression and Methylation Patterns for Genes with Different Fates following a Single Whole-Genome Duplication in Flowering Plants.</title>
        <authorList>
            <person name="Shi T."/>
            <person name="Rahmani R.S."/>
            <person name="Gugger P.F."/>
            <person name="Wang M."/>
            <person name="Li H."/>
            <person name="Zhang Y."/>
            <person name="Li Z."/>
            <person name="Wang Q."/>
            <person name="Van de Peer Y."/>
            <person name="Marchal K."/>
            <person name="Chen J."/>
        </authorList>
    </citation>
    <scope>NUCLEOTIDE SEQUENCE [LARGE SCALE GENOMIC DNA]</scope>
    <source>
        <tissue evidence="1">Leaf</tissue>
    </source>
</reference>
<dbReference type="EMBL" id="DUZY01000002">
    <property type="protein sequence ID" value="DAD26273.1"/>
    <property type="molecule type" value="Genomic_DNA"/>
</dbReference>
<evidence type="ECO:0000313" key="1">
    <source>
        <dbReference type="EMBL" id="DAD26273.1"/>
    </source>
</evidence>
<name>A0A822Y2S3_NELNU</name>
<protein>
    <submittedName>
        <fullName evidence="1">Uncharacterized protein</fullName>
    </submittedName>
</protein>
<sequence length="132" mass="13981">MVVYKGDGLEEKEDGEEVRRNRNDELVAVVVVVMCKDNDGLVVMCKDNDGLVVMVGCFVFGGSPLDMVNYSGGGLKNLGEWAELGGGGCGLGVIAPDARKGVAPPLLPLVPHFNLLQSTCSAALEEHSLEDY</sequence>
<evidence type="ECO:0000313" key="2">
    <source>
        <dbReference type="Proteomes" id="UP000607653"/>
    </source>
</evidence>
<gene>
    <name evidence="1" type="ORF">HUJ06_027741</name>
</gene>
<dbReference type="Proteomes" id="UP000607653">
    <property type="component" value="Unassembled WGS sequence"/>
</dbReference>
<comment type="caution">
    <text evidence="1">The sequence shown here is derived from an EMBL/GenBank/DDBJ whole genome shotgun (WGS) entry which is preliminary data.</text>
</comment>
<accession>A0A822Y2S3</accession>
<dbReference type="AlphaFoldDB" id="A0A822Y2S3"/>
<organism evidence="1 2">
    <name type="scientific">Nelumbo nucifera</name>
    <name type="common">Sacred lotus</name>
    <dbReference type="NCBI Taxonomy" id="4432"/>
    <lineage>
        <taxon>Eukaryota</taxon>
        <taxon>Viridiplantae</taxon>
        <taxon>Streptophyta</taxon>
        <taxon>Embryophyta</taxon>
        <taxon>Tracheophyta</taxon>
        <taxon>Spermatophyta</taxon>
        <taxon>Magnoliopsida</taxon>
        <taxon>Proteales</taxon>
        <taxon>Nelumbonaceae</taxon>
        <taxon>Nelumbo</taxon>
    </lineage>
</organism>
<proteinExistence type="predicted"/>
<keyword evidence="2" id="KW-1185">Reference proteome</keyword>